<evidence type="ECO:0000313" key="2">
    <source>
        <dbReference type="EMBL" id="CAB4801695.1"/>
    </source>
</evidence>
<dbReference type="AlphaFoldDB" id="A0A6J6XZR3"/>
<evidence type="ECO:0000313" key="4">
    <source>
        <dbReference type="EMBL" id="CAB5016881.1"/>
    </source>
</evidence>
<dbReference type="InterPro" id="IPR021888">
    <property type="entry name" value="DUF3499"/>
</dbReference>
<accession>A0A6J6XZR3</accession>
<reference evidence="2" key="1">
    <citation type="submission" date="2020-05" db="EMBL/GenBank/DDBJ databases">
        <authorList>
            <person name="Chiriac C."/>
            <person name="Salcher M."/>
            <person name="Ghai R."/>
            <person name="Kavagutti S V."/>
        </authorList>
    </citation>
    <scope>NUCLEOTIDE SEQUENCE</scope>
</reference>
<sequence>MRSCTRSGCRETAHISLTFQYNTSVIWINHIQDERDMHVYELCDKHWQRFAPPNGWTLDDRRRAEVLPFVHRLAG</sequence>
<dbReference type="EMBL" id="CAEZZP010000002">
    <property type="protein sequence ID" value="CAB4760580.1"/>
    <property type="molecule type" value="Genomic_DNA"/>
</dbReference>
<protein>
    <submittedName>
        <fullName evidence="2">Unannotated protein</fullName>
    </submittedName>
</protein>
<organism evidence="2">
    <name type="scientific">freshwater metagenome</name>
    <dbReference type="NCBI Taxonomy" id="449393"/>
    <lineage>
        <taxon>unclassified sequences</taxon>
        <taxon>metagenomes</taxon>
        <taxon>ecological metagenomes</taxon>
    </lineage>
</organism>
<dbReference type="EMBL" id="CAFBLJ010000008">
    <property type="protein sequence ID" value="CAB4857836.1"/>
    <property type="molecule type" value="Genomic_DNA"/>
</dbReference>
<proteinExistence type="predicted"/>
<name>A0A6J6XZR3_9ZZZZ</name>
<evidence type="ECO:0000313" key="1">
    <source>
        <dbReference type="EMBL" id="CAB4760580.1"/>
    </source>
</evidence>
<evidence type="ECO:0000313" key="3">
    <source>
        <dbReference type="EMBL" id="CAB4857836.1"/>
    </source>
</evidence>
<dbReference type="EMBL" id="CAFBPS010000001">
    <property type="protein sequence ID" value="CAB5016881.1"/>
    <property type="molecule type" value="Genomic_DNA"/>
</dbReference>
<gene>
    <name evidence="1" type="ORF">UFOPK2880_00079</name>
    <name evidence="2" type="ORF">UFOPK3004_00714</name>
    <name evidence="3" type="ORF">UFOPK3304_00281</name>
    <name evidence="4" type="ORF">UFOPK4134_00042</name>
</gene>
<dbReference type="Pfam" id="PF12005">
    <property type="entry name" value="DUF3499"/>
    <property type="match status" value="1"/>
</dbReference>
<dbReference type="EMBL" id="CAFAAL010000047">
    <property type="protein sequence ID" value="CAB4801695.1"/>
    <property type="molecule type" value="Genomic_DNA"/>
</dbReference>